<name>A0A143PGY7_LUTPR</name>
<evidence type="ECO:0000313" key="3">
    <source>
        <dbReference type="Proteomes" id="UP000076079"/>
    </source>
</evidence>
<dbReference type="InterPro" id="IPR052509">
    <property type="entry name" value="Metal_resp_DNA-bind_regulator"/>
</dbReference>
<dbReference type="InterPro" id="IPR036390">
    <property type="entry name" value="WH_DNA-bd_sf"/>
</dbReference>
<organism evidence="2 3">
    <name type="scientific">Luteitalea pratensis</name>
    <dbReference type="NCBI Taxonomy" id="1855912"/>
    <lineage>
        <taxon>Bacteria</taxon>
        <taxon>Pseudomonadati</taxon>
        <taxon>Acidobacteriota</taxon>
        <taxon>Vicinamibacteria</taxon>
        <taxon>Vicinamibacterales</taxon>
        <taxon>Vicinamibacteraceae</taxon>
        <taxon>Luteitalea</taxon>
    </lineage>
</organism>
<evidence type="ECO:0000259" key="1">
    <source>
        <dbReference type="Pfam" id="PF03551"/>
    </source>
</evidence>
<dbReference type="PANTHER" id="PTHR33169">
    <property type="entry name" value="PADR-FAMILY TRANSCRIPTIONAL REGULATOR"/>
    <property type="match status" value="1"/>
</dbReference>
<dbReference type="RefSeq" id="WP_110169701.1">
    <property type="nucleotide sequence ID" value="NZ_CP015136.1"/>
</dbReference>
<dbReference type="NCBIfam" id="TIGR03433">
    <property type="entry name" value="padR_acidobact"/>
    <property type="match status" value="1"/>
</dbReference>
<accession>A0A143PGY7</accession>
<dbReference type="Pfam" id="PF03551">
    <property type="entry name" value="PadR"/>
    <property type="match status" value="1"/>
</dbReference>
<dbReference type="STRING" id="1855912.LuPra_00976"/>
<protein>
    <submittedName>
        <fullName evidence="2">Lineage-specific thermal regulator protein</fullName>
    </submittedName>
</protein>
<feature type="domain" description="Transcription regulator PadR N-terminal" evidence="1">
    <location>
        <begin position="17"/>
        <end position="91"/>
    </location>
</feature>
<reference evidence="2 3" key="1">
    <citation type="journal article" date="2016" name="Genome Announc.">
        <title>First Complete Genome Sequence of a Subdivision 6 Acidobacterium Strain.</title>
        <authorList>
            <person name="Huang S."/>
            <person name="Vieira S."/>
            <person name="Bunk B."/>
            <person name="Riedel T."/>
            <person name="Sproer C."/>
            <person name="Overmann J."/>
        </authorList>
    </citation>
    <scope>NUCLEOTIDE SEQUENCE [LARGE SCALE GENOMIC DNA]</scope>
    <source>
        <strain evidence="3">DSM 100886 HEG_-6_39</strain>
    </source>
</reference>
<dbReference type="KEGG" id="abac:LuPra_00976"/>
<dbReference type="SUPFAM" id="SSF46785">
    <property type="entry name" value="Winged helix' DNA-binding domain"/>
    <property type="match status" value="1"/>
</dbReference>
<dbReference type="PANTHER" id="PTHR33169:SF14">
    <property type="entry name" value="TRANSCRIPTIONAL REGULATOR RV3488"/>
    <property type="match status" value="1"/>
</dbReference>
<dbReference type="InterPro" id="IPR005149">
    <property type="entry name" value="Tscrpt_reg_PadR_N"/>
</dbReference>
<dbReference type="InterPro" id="IPR036388">
    <property type="entry name" value="WH-like_DNA-bd_sf"/>
</dbReference>
<dbReference type="AlphaFoldDB" id="A0A143PGY7"/>
<dbReference type="InterPro" id="IPR017799">
    <property type="entry name" value="Tscrpt_reg_PadR_acidobac-type"/>
</dbReference>
<dbReference type="Proteomes" id="UP000076079">
    <property type="component" value="Chromosome"/>
</dbReference>
<keyword evidence="3" id="KW-1185">Reference proteome</keyword>
<dbReference type="EMBL" id="CP015136">
    <property type="protein sequence ID" value="AMY07795.1"/>
    <property type="molecule type" value="Genomic_DNA"/>
</dbReference>
<dbReference type="OrthoDB" id="9808017at2"/>
<proteinExistence type="predicted"/>
<reference evidence="3" key="2">
    <citation type="submission" date="2016-04" db="EMBL/GenBank/DDBJ databases">
        <title>First Complete Genome Sequence of a Subdivision 6 Acidobacterium.</title>
        <authorList>
            <person name="Huang S."/>
            <person name="Vieira S."/>
            <person name="Bunk B."/>
            <person name="Riedel T."/>
            <person name="Sproeer C."/>
            <person name="Overmann J."/>
        </authorList>
    </citation>
    <scope>NUCLEOTIDE SEQUENCE [LARGE SCALE GENOMIC DNA]</scope>
    <source>
        <strain evidence="3">DSM 100886 HEG_-6_39</strain>
    </source>
</reference>
<dbReference type="Gene3D" id="1.10.10.10">
    <property type="entry name" value="Winged helix-like DNA-binding domain superfamily/Winged helix DNA-binding domain"/>
    <property type="match status" value="1"/>
</dbReference>
<sequence length="115" mass="13029">MTPDRSDVLYGTLGLMIIKILEALGPLHGYRIARRVEQISGNQIALNQGTLYPALLKLEQMGWISSKWGTSESGRRVKIYALTRTGRKQLDKEEAQWQRAASIVERFLKISEDTP</sequence>
<gene>
    <name evidence="2" type="ORF">LuPra_00976</name>
</gene>
<evidence type="ECO:0000313" key="2">
    <source>
        <dbReference type="EMBL" id="AMY07795.1"/>
    </source>
</evidence>